<feature type="domain" description="Thioredoxin" evidence="4">
    <location>
        <begin position="33"/>
        <end position="171"/>
    </location>
</feature>
<evidence type="ECO:0000256" key="3">
    <source>
        <dbReference type="SAM" id="SignalP"/>
    </source>
</evidence>
<dbReference type="PROSITE" id="PS51352">
    <property type="entry name" value="THIOREDOXIN_2"/>
    <property type="match status" value="1"/>
</dbReference>
<dbReference type="Gene3D" id="3.40.30.10">
    <property type="entry name" value="Glutaredoxin"/>
    <property type="match status" value="1"/>
</dbReference>
<name>A0ABV7UX46_9GAMM</name>
<dbReference type="CDD" id="cd02966">
    <property type="entry name" value="TlpA_like_family"/>
    <property type="match status" value="1"/>
</dbReference>
<dbReference type="PANTHER" id="PTHR42852:SF17">
    <property type="entry name" value="THIOREDOXIN-LIKE PROTEIN HI_1115"/>
    <property type="match status" value="1"/>
</dbReference>
<dbReference type="InterPro" id="IPR013766">
    <property type="entry name" value="Thioredoxin_domain"/>
</dbReference>
<dbReference type="InterPro" id="IPR017937">
    <property type="entry name" value="Thioredoxin_CS"/>
</dbReference>
<keyword evidence="3" id="KW-0732">Signal</keyword>
<proteinExistence type="predicted"/>
<evidence type="ECO:0000259" key="4">
    <source>
        <dbReference type="PROSITE" id="PS51352"/>
    </source>
</evidence>
<dbReference type="InterPro" id="IPR036249">
    <property type="entry name" value="Thioredoxin-like_sf"/>
</dbReference>
<sequence length="205" mass="22696">MNTILIAACMAALLCLWPASQAGAGQRELPAQPRKGDVPPDALGNDRDGNPVTVSQHRGKVVIVTFWASWCGPCRRELPMLGKVQSVVGREHLEVIAVNFKEDRRDFNSVVRANRDIPLNFIRDSYGHTSDTYGVRTLPNMFIIGVDGRVAHVHRGYSEEMIDGFIQEMLELLPPEALAKPAYTRDDRKKPAQFVTPRAPATHGA</sequence>
<dbReference type="PROSITE" id="PS00194">
    <property type="entry name" value="THIOREDOXIN_1"/>
    <property type="match status" value="1"/>
</dbReference>
<evidence type="ECO:0000256" key="1">
    <source>
        <dbReference type="ARBA" id="ARBA00023284"/>
    </source>
</evidence>
<feature type="signal peptide" evidence="3">
    <location>
        <begin position="1"/>
        <end position="24"/>
    </location>
</feature>
<dbReference type="PANTHER" id="PTHR42852">
    <property type="entry name" value="THIOL:DISULFIDE INTERCHANGE PROTEIN DSBE"/>
    <property type="match status" value="1"/>
</dbReference>
<evidence type="ECO:0000256" key="2">
    <source>
        <dbReference type="SAM" id="MobiDB-lite"/>
    </source>
</evidence>
<feature type="region of interest" description="Disordered" evidence="2">
    <location>
        <begin position="26"/>
        <end position="52"/>
    </location>
</feature>
<dbReference type="SUPFAM" id="SSF52833">
    <property type="entry name" value="Thioredoxin-like"/>
    <property type="match status" value="1"/>
</dbReference>
<feature type="compositionally biased region" description="Basic and acidic residues" evidence="2">
    <location>
        <begin position="34"/>
        <end position="49"/>
    </location>
</feature>
<reference evidence="6" key="1">
    <citation type="journal article" date="2019" name="Int. J. Syst. Evol. Microbiol.">
        <title>The Global Catalogue of Microorganisms (GCM) 10K type strain sequencing project: providing services to taxonomists for standard genome sequencing and annotation.</title>
        <authorList>
            <consortium name="The Broad Institute Genomics Platform"/>
            <consortium name="The Broad Institute Genome Sequencing Center for Infectious Disease"/>
            <person name="Wu L."/>
            <person name="Ma J."/>
        </authorList>
    </citation>
    <scope>NUCLEOTIDE SEQUENCE [LARGE SCALE GENOMIC DNA]</scope>
    <source>
        <strain evidence="6">KCTC 42211</strain>
    </source>
</reference>
<dbReference type="Proteomes" id="UP001595724">
    <property type="component" value="Unassembled WGS sequence"/>
</dbReference>
<comment type="caution">
    <text evidence="5">The sequence shown here is derived from an EMBL/GenBank/DDBJ whole genome shotgun (WGS) entry which is preliminary data.</text>
</comment>
<protein>
    <submittedName>
        <fullName evidence="5">TlpA family protein disulfide reductase</fullName>
    </submittedName>
</protein>
<keyword evidence="1" id="KW-0676">Redox-active center</keyword>
<organism evidence="5 6">
    <name type="scientific">Luteimonas notoginsengisoli</name>
    <dbReference type="NCBI Taxonomy" id="1578200"/>
    <lineage>
        <taxon>Bacteria</taxon>
        <taxon>Pseudomonadati</taxon>
        <taxon>Pseudomonadota</taxon>
        <taxon>Gammaproteobacteria</taxon>
        <taxon>Lysobacterales</taxon>
        <taxon>Lysobacteraceae</taxon>
        <taxon>Luteimonas</taxon>
    </lineage>
</organism>
<gene>
    <name evidence="5" type="ORF">ACFOM9_13440</name>
</gene>
<dbReference type="InterPro" id="IPR000866">
    <property type="entry name" value="AhpC/TSA"/>
</dbReference>
<dbReference type="InterPro" id="IPR050553">
    <property type="entry name" value="Thioredoxin_ResA/DsbE_sf"/>
</dbReference>
<accession>A0ABV7UX46</accession>
<feature type="region of interest" description="Disordered" evidence="2">
    <location>
        <begin position="182"/>
        <end position="205"/>
    </location>
</feature>
<dbReference type="Pfam" id="PF00578">
    <property type="entry name" value="AhpC-TSA"/>
    <property type="match status" value="1"/>
</dbReference>
<evidence type="ECO:0000313" key="5">
    <source>
        <dbReference type="EMBL" id="MFC3661068.1"/>
    </source>
</evidence>
<dbReference type="RefSeq" id="WP_386711772.1">
    <property type="nucleotide sequence ID" value="NZ_JBHRYF010000009.1"/>
</dbReference>
<feature type="chain" id="PRO_5045809385" evidence="3">
    <location>
        <begin position="25"/>
        <end position="205"/>
    </location>
</feature>
<dbReference type="EMBL" id="JBHRYF010000009">
    <property type="protein sequence ID" value="MFC3661068.1"/>
    <property type="molecule type" value="Genomic_DNA"/>
</dbReference>
<keyword evidence="6" id="KW-1185">Reference proteome</keyword>
<evidence type="ECO:0000313" key="6">
    <source>
        <dbReference type="Proteomes" id="UP001595724"/>
    </source>
</evidence>